<feature type="binding site" evidence="4">
    <location>
        <begin position="108"/>
        <end position="109"/>
    </location>
    <ligand>
        <name>S-adenosyl-L-methionine</name>
        <dbReference type="ChEBI" id="CHEBI:59789"/>
    </ligand>
</feature>
<evidence type="ECO:0000256" key="3">
    <source>
        <dbReference type="ARBA" id="ARBA00022691"/>
    </source>
</evidence>
<dbReference type="InterPro" id="IPR023576">
    <property type="entry name" value="UbiE/COQ5_MeTrFase_CS"/>
</dbReference>
<gene>
    <name evidence="4" type="primary">menG</name>
    <name evidence="5" type="ORF">R54876_GBNLAHCA_01477</name>
</gene>
<dbReference type="PANTHER" id="PTHR43591">
    <property type="entry name" value="METHYLTRANSFERASE"/>
    <property type="match status" value="1"/>
</dbReference>
<evidence type="ECO:0000256" key="2">
    <source>
        <dbReference type="ARBA" id="ARBA00022679"/>
    </source>
</evidence>
<dbReference type="PROSITE" id="PS01184">
    <property type="entry name" value="UBIE_2"/>
    <property type="match status" value="1"/>
</dbReference>
<dbReference type="GO" id="GO:0043770">
    <property type="term" value="F:demethylmenaquinone methyltransferase activity"/>
    <property type="evidence" value="ECO:0007669"/>
    <property type="project" value="UniProtKB-EC"/>
</dbReference>
<dbReference type="Proteomes" id="UP001314241">
    <property type="component" value="Unassembled WGS sequence"/>
</dbReference>
<keyword evidence="5" id="KW-0830">Ubiquinone</keyword>
<evidence type="ECO:0000256" key="1">
    <source>
        <dbReference type="ARBA" id="ARBA00022603"/>
    </source>
</evidence>
<evidence type="ECO:0000313" key="5">
    <source>
        <dbReference type="EMBL" id="CAK8054894.1"/>
    </source>
</evidence>
<proteinExistence type="inferred from homology"/>
<keyword evidence="2 4" id="KW-0808">Transferase</keyword>
<feature type="binding site" evidence="4">
    <location>
        <position position="80"/>
    </location>
    <ligand>
        <name>S-adenosyl-L-methionine</name>
        <dbReference type="ChEBI" id="CHEBI:59789"/>
    </ligand>
</feature>
<dbReference type="PROSITE" id="PS01183">
    <property type="entry name" value="UBIE_1"/>
    <property type="match status" value="1"/>
</dbReference>
<evidence type="ECO:0000256" key="4">
    <source>
        <dbReference type="HAMAP-Rule" id="MF_01813"/>
    </source>
</evidence>
<sequence length="236" mass="26797">MTQSPKNTNVQAMFDRIAPEYDKMNNIISLGTHKNWRRRVMSKINFFHATQILDIATGTADWALALAEKSLPEAKVTGLDFSAAMLAVGQKKVDQAGLSDKVKLVQGDAMQLPFEDDSFDIVTIGFGLRNLPDPRKGLEEMYRVLKPGGQLVILETSQPDSQLIRPFWKFYFGQVMPWFGQLFAHGKKQEYKYLDETTENFMSYRQLQMLLGDLGFTKVRVQRFNFGAAAAHYASK</sequence>
<dbReference type="InterPro" id="IPR029063">
    <property type="entry name" value="SAM-dependent_MTases_sf"/>
</dbReference>
<feature type="binding site" evidence="4">
    <location>
        <position position="59"/>
    </location>
    <ligand>
        <name>S-adenosyl-L-methionine</name>
        <dbReference type="ChEBI" id="CHEBI:59789"/>
    </ligand>
</feature>
<accession>A0ABM9N6P0</accession>
<comment type="caution">
    <text evidence="5">The sequence shown here is derived from an EMBL/GenBank/DDBJ whole genome shotgun (WGS) entry which is preliminary data.</text>
</comment>
<dbReference type="CDD" id="cd02440">
    <property type="entry name" value="AdoMet_MTases"/>
    <property type="match status" value="1"/>
</dbReference>
<comment type="pathway">
    <text evidence="4">Quinol/quinone metabolism; menaquinone biosynthesis; menaquinol from 1,4-dihydroxy-2-naphthoate: step 2/2.</text>
</comment>
<comment type="caution">
    <text evidence="4">Lacks conserved residue(s) required for the propagation of feature annotation.</text>
</comment>
<evidence type="ECO:0000313" key="6">
    <source>
        <dbReference type="Proteomes" id="UP001314241"/>
    </source>
</evidence>
<dbReference type="Pfam" id="PF01209">
    <property type="entry name" value="Ubie_methyltran"/>
    <property type="match status" value="1"/>
</dbReference>
<dbReference type="HAMAP" id="MF_01813">
    <property type="entry name" value="MenG_UbiE_methyltr"/>
    <property type="match status" value="1"/>
</dbReference>
<dbReference type="PANTHER" id="PTHR43591:SF24">
    <property type="entry name" value="2-METHOXY-6-POLYPRENYL-1,4-BENZOQUINOL METHYLASE, MITOCHONDRIAL"/>
    <property type="match status" value="1"/>
</dbReference>
<dbReference type="EC" id="2.1.1.163" evidence="4"/>
<dbReference type="PROSITE" id="PS51608">
    <property type="entry name" value="SAM_MT_UBIE"/>
    <property type="match status" value="1"/>
</dbReference>
<dbReference type="RefSeq" id="WP_349642437.1">
    <property type="nucleotide sequence ID" value="NZ_CAWVOH010000004.1"/>
</dbReference>
<keyword evidence="3 4" id="KW-0949">S-adenosyl-L-methionine</keyword>
<dbReference type="SUPFAM" id="SSF53335">
    <property type="entry name" value="S-adenosyl-L-methionine-dependent methyltransferases"/>
    <property type="match status" value="1"/>
</dbReference>
<dbReference type="InterPro" id="IPR004033">
    <property type="entry name" value="UbiE/COQ5_MeTrFase"/>
</dbReference>
<dbReference type="EMBL" id="CAWVOH010000004">
    <property type="protein sequence ID" value="CAK8054894.1"/>
    <property type="molecule type" value="Genomic_DNA"/>
</dbReference>
<dbReference type="GO" id="GO:0032259">
    <property type="term" value="P:methylation"/>
    <property type="evidence" value="ECO:0007669"/>
    <property type="project" value="UniProtKB-KW"/>
</dbReference>
<comment type="catalytic activity">
    <reaction evidence="4">
        <text>a 2-demethylmenaquinol + S-adenosyl-L-methionine = a menaquinol + S-adenosyl-L-homocysteine + H(+)</text>
        <dbReference type="Rhea" id="RHEA:42640"/>
        <dbReference type="Rhea" id="RHEA-COMP:9539"/>
        <dbReference type="Rhea" id="RHEA-COMP:9563"/>
        <dbReference type="ChEBI" id="CHEBI:15378"/>
        <dbReference type="ChEBI" id="CHEBI:18151"/>
        <dbReference type="ChEBI" id="CHEBI:55437"/>
        <dbReference type="ChEBI" id="CHEBI:57856"/>
        <dbReference type="ChEBI" id="CHEBI:59789"/>
        <dbReference type="EC" id="2.1.1.163"/>
    </reaction>
</comment>
<protein>
    <recommendedName>
        <fullName evidence="4">Demethylmenaquinone methyltransferase</fullName>
        <ecNumber evidence="4">2.1.1.163</ecNumber>
    </recommendedName>
</protein>
<dbReference type="Gene3D" id="3.40.50.150">
    <property type="entry name" value="Vaccinia Virus protein VP39"/>
    <property type="match status" value="1"/>
</dbReference>
<keyword evidence="6" id="KW-1185">Reference proteome</keyword>
<organism evidence="5 6">
    <name type="scientific">Eupransor demetentiae</name>
    <dbReference type="NCBI Taxonomy" id="3109584"/>
    <lineage>
        <taxon>Bacteria</taxon>
        <taxon>Bacillati</taxon>
        <taxon>Bacillota</taxon>
        <taxon>Bacilli</taxon>
        <taxon>Lactobacillales</taxon>
        <taxon>Lactobacillaceae</taxon>
        <taxon>Eupransor</taxon>
    </lineage>
</organism>
<comment type="similarity">
    <text evidence="4">Belongs to the class I-like SAM-binding methyltransferase superfamily. MenG/UbiE family.</text>
</comment>
<keyword evidence="1 4" id="KW-0489">Methyltransferase</keyword>
<comment type="function">
    <text evidence="4">Methyltransferase required for the conversion of demethylmenaquinol (DMKH2) to menaquinol (MKH2).</text>
</comment>
<dbReference type="NCBIfam" id="TIGR01934">
    <property type="entry name" value="MenG_MenH_UbiE"/>
    <property type="match status" value="1"/>
</dbReference>
<keyword evidence="4" id="KW-0474">Menaquinone biosynthesis</keyword>
<dbReference type="NCBIfam" id="NF001244">
    <property type="entry name" value="PRK00216.1-5"/>
    <property type="match status" value="1"/>
</dbReference>
<name>A0ABM9N6P0_9LACO</name>
<reference evidence="5 6" key="1">
    <citation type="submission" date="2024-01" db="EMBL/GenBank/DDBJ databases">
        <authorList>
            <person name="Botero Cardona J."/>
        </authorList>
    </citation>
    <scope>NUCLEOTIDE SEQUENCE [LARGE SCALE GENOMIC DNA]</scope>
    <source>
        <strain evidence="5 6">LMG 33000</strain>
    </source>
</reference>
<dbReference type="GO" id="GO:0008425">
    <property type="term" value="F:2-methoxy-6-polyprenyl-1,4-benzoquinol methyltransferase activity"/>
    <property type="evidence" value="ECO:0007669"/>
    <property type="project" value="UniProtKB-EC"/>
</dbReference>
<dbReference type="NCBIfam" id="NF001243">
    <property type="entry name" value="PRK00216.1-4"/>
    <property type="match status" value="1"/>
</dbReference>